<accession>A0ABU3GK92</accession>
<evidence type="ECO:0000256" key="2">
    <source>
        <dbReference type="SAM" id="Phobius"/>
    </source>
</evidence>
<dbReference type="RefSeq" id="WP_028497385.1">
    <property type="nucleotide sequence ID" value="NZ_JAUZVT010000002.1"/>
</dbReference>
<feature type="transmembrane region" description="Helical" evidence="2">
    <location>
        <begin position="148"/>
        <end position="168"/>
    </location>
</feature>
<keyword evidence="2" id="KW-1133">Transmembrane helix</keyword>
<protein>
    <submittedName>
        <fullName evidence="3">DNA polymerase III subunit gamma/tau</fullName>
    </submittedName>
</protein>
<evidence type="ECO:0000256" key="1">
    <source>
        <dbReference type="SAM" id="MobiDB-lite"/>
    </source>
</evidence>
<keyword evidence="2" id="KW-0812">Transmembrane</keyword>
<proteinExistence type="predicted"/>
<feature type="compositionally biased region" description="Acidic residues" evidence="1">
    <location>
        <begin position="1"/>
        <end position="10"/>
    </location>
</feature>
<dbReference type="Proteomes" id="UP001262835">
    <property type="component" value="Unassembled WGS sequence"/>
</dbReference>
<comment type="caution">
    <text evidence="3">The sequence shown here is derived from an EMBL/GenBank/DDBJ whole genome shotgun (WGS) entry which is preliminary data.</text>
</comment>
<evidence type="ECO:0000313" key="4">
    <source>
        <dbReference type="Proteomes" id="UP001262835"/>
    </source>
</evidence>
<organism evidence="3 4">
    <name type="scientific">Microbacterium aquilitoris</name>
    <dbReference type="NCBI Taxonomy" id="3067307"/>
    <lineage>
        <taxon>Bacteria</taxon>
        <taxon>Bacillati</taxon>
        <taxon>Actinomycetota</taxon>
        <taxon>Actinomycetes</taxon>
        <taxon>Micrococcales</taxon>
        <taxon>Microbacteriaceae</taxon>
        <taxon>Microbacterium</taxon>
    </lineage>
</organism>
<feature type="region of interest" description="Disordered" evidence="1">
    <location>
        <begin position="1"/>
        <end position="74"/>
    </location>
</feature>
<dbReference type="EMBL" id="JAUZVT010000002">
    <property type="protein sequence ID" value="MDT3331119.1"/>
    <property type="molecule type" value="Genomic_DNA"/>
</dbReference>
<reference evidence="3 4" key="1">
    <citation type="submission" date="2023-08" db="EMBL/GenBank/DDBJ databases">
        <title>Microbacterium aquilitoris sp. nov. and Microbacterium gwkjibeachense sp. nov., isolated from beach.</title>
        <authorList>
            <person name="Lee S.D."/>
            <person name="Yang H."/>
            <person name="Kim I."/>
        </authorList>
    </citation>
    <scope>NUCLEOTIDE SEQUENCE [LARGE SCALE GENOMIC DNA]</scope>
    <source>
        <strain evidence="3 4">KSW-18</strain>
    </source>
</reference>
<sequence>MPSEPRDDEDAFRWEGDDSPTRPPRPERSETSLPPGFRAVGRGSAPQPAAPAAEQDPVPPAGEKGSGEDRAEAGPPASLGNVALVTLGLLGGIYLLYTVGWALGGARTALVISAFLAPWAVVPAQWAAVAAPVLWFGVSMLLTRASATWVRFVWLIVGAFLLVPWPFVSGV</sequence>
<evidence type="ECO:0000313" key="3">
    <source>
        <dbReference type="EMBL" id="MDT3331119.1"/>
    </source>
</evidence>
<feature type="transmembrane region" description="Helical" evidence="2">
    <location>
        <begin position="79"/>
        <end position="103"/>
    </location>
</feature>
<name>A0ABU3GK92_9MICO</name>
<keyword evidence="2" id="KW-0472">Membrane</keyword>
<feature type="compositionally biased region" description="Basic and acidic residues" evidence="1">
    <location>
        <begin position="11"/>
        <end position="30"/>
    </location>
</feature>
<feature type="transmembrane region" description="Helical" evidence="2">
    <location>
        <begin position="109"/>
        <end position="136"/>
    </location>
</feature>
<keyword evidence="4" id="KW-1185">Reference proteome</keyword>
<feature type="compositionally biased region" description="Low complexity" evidence="1">
    <location>
        <begin position="45"/>
        <end position="56"/>
    </location>
</feature>
<gene>
    <name evidence="3" type="ORF">Q9S78_10585</name>
</gene>